<reference evidence="3 4" key="1">
    <citation type="submission" date="2020-10" db="EMBL/GenBank/DDBJ databases">
        <title>Genomic Encyclopedia of Type Strains, Phase IV (KMG-IV): sequencing the most valuable type-strain genomes for metagenomic binning, comparative biology and taxonomic classification.</title>
        <authorList>
            <person name="Goeker M."/>
        </authorList>
    </citation>
    <scope>NUCLEOTIDE SEQUENCE [LARGE SCALE GENOMIC DNA]</scope>
    <source>
        <strain evidence="3 4">DSM 4194</strain>
    </source>
</reference>
<gene>
    <name evidence="3" type="ORF">H4684_002938</name>
</gene>
<keyword evidence="4" id="KW-1185">Reference proteome</keyword>
<evidence type="ECO:0000313" key="4">
    <source>
        <dbReference type="Proteomes" id="UP000639010"/>
    </source>
</evidence>
<evidence type="ECO:0000313" key="3">
    <source>
        <dbReference type="EMBL" id="MBE1426273.1"/>
    </source>
</evidence>
<evidence type="ECO:0000259" key="2">
    <source>
        <dbReference type="Pfam" id="PF26340"/>
    </source>
</evidence>
<dbReference type="Pfam" id="PF13391">
    <property type="entry name" value="HNH_2"/>
    <property type="match status" value="1"/>
</dbReference>
<sequence>MLNPPFTFPSIRQDTNRSTWTEETLGRAPYKPFLLLAVLDLMDAGRITENRIVPDEDLTDAFMLYWNAILPDRLRPSIHLPFFYLQTDGFWVLHPLPGKMLPATEPSSWKNVRERYAFASLDEAAFELLQNPLTRATARLELIRRCFVPSLEKPLLDLAKTQVSAFNYAAKLLRETPAAYEKPVEKPVRDQAFRRVIVKVYDHRCALCGIRIISPDSRTVVDAAHIKDWAVSHDDSPTNGLALCKLCHWTFDSGLVGFDDDYRVIVARSITRDGNLPGHIQQFAHRPMILPDRECYYPATENLEWHRHRFKLD</sequence>
<dbReference type="InterPro" id="IPR058813">
    <property type="entry name" value="DNA-SBD_ScoMcrA"/>
</dbReference>
<dbReference type="RefSeq" id="WP_192624300.1">
    <property type="nucleotide sequence ID" value="NZ_JADBGG010000024.1"/>
</dbReference>
<name>A0ABR9H6D3_9BACT</name>
<dbReference type="InterPro" id="IPR003615">
    <property type="entry name" value="HNH_nuc"/>
</dbReference>
<dbReference type="CDD" id="cd00085">
    <property type="entry name" value="HNHc"/>
    <property type="match status" value="1"/>
</dbReference>
<accession>A0ABR9H6D3</accession>
<dbReference type="Pfam" id="PF26340">
    <property type="entry name" value="DNA-SBD_ScoMcrA"/>
    <property type="match status" value="1"/>
</dbReference>
<dbReference type="InterPro" id="IPR011396">
    <property type="entry name" value="PT_DNA_restrict"/>
</dbReference>
<evidence type="ECO:0000259" key="1">
    <source>
        <dbReference type="Pfam" id="PF13391"/>
    </source>
</evidence>
<dbReference type="EMBL" id="JADBGG010000024">
    <property type="protein sequence ID" value="MBE1426273.1"/>
    <property type="molecule type" value="Genomic_DNA"/>
</dbReference>
<feature type="domain" description="ScoMcrA-like DNA sulfur-binding" evidence="2">
    <location>
        <begin position="74"/>
        <end position="157"/>
    </location>
</feature>
<organism evidence="3 4">
    <name type="scientific">Desulfomicrobium macestii</name>
    <dbReference type="NCBI Taxonomy" id="90731"/>
    <lineage>
        <taxon>Bacteria</taxon>
        <taxon>Pseudomonadati</taxon>
        <taxon>Thermodesulfobacteriota</taxon>
        <taxon>Desulfovibrionia</taxon>
        <taxon>Desulfovibrionales</taxon>
        <taxon>Desulfomicrobiaceae</taxon>
        <taxon>Desulfomicrobium</taxon>
    </lineage>
</organism>
<comment type="caution">
    <text evidence="3">The sequence shown here is derived from an EMBL/GenBank/DDBJ whole genome shotgun (WGS) entry which is preliminary data.</text>
</comment>
<dbReference type="GO" id="GO:0004519">
    <property type="term" value="F:endonuclease activity"/>
    <property type="evidence" value="ECO:0007669"/>
    <property type="project" value="UniProtKB-KW"/>
</dbReference>
<protein>
    <submittedName>
        <fullName evidence="3">Restriction endonuclease</fullName>
    </submittedName>
</protein>
<proteinExistence type="predicted"/>
<keyword evidence="3" id="KW-0378">Hydrolase</keyword>
<keyword evidence="3" id="KW-0255">Endonuclease</keyword>
<dbReference type="PIRSF" id="PIRSF030850">
    <property type="entry name" value="UCP030850"/>
    <property type="match status" value="1"/>
</dbReference>
<keyword evidence="3" id="KW-0540">Nuclease</keyword>
<feature type="domain" description="HNH nuclease" evidence="1">
    <location>
        <begin position="205"/>
        <end position="259"/>
    </location>
</feature>
<dbReference type="Proteomes" id="UP000639010">
    <property type="component" value="Unassembled WGS sequence"/>
</dbReference>